<evidence type="ECO:0000313" key="8">
    <source>
        <dbReference type="RefSeq" id="XP_013415436.1"/>
    </source>
</evidence>
<keyword evidence="2 6" id="KW-0812">Transmembrane</keyword>
<dbReference type="Proteomes" id="UP000085678">
    <property type="component" value="Unplaced"/>
</dbReference>
<comment type="subcellular location">
    <subcellularLocation>
        <location evidence="1">Membrane</location>
        <topology evidence="1">Multi-pass membrane protein</topology>
    </subcellularLocation>
</comment>
<evidence type="ECO:0000256" key="5">
    <source>
        <dbReference type="ARBA" id="ARBA00034834"/>
    </source>
</evidence>
<evidence type="ECO:0000256" key="1">
    <source>
        <dbReference type="ARBA" id="ARBA00004141"/>
    </source>
</evidence>
<dbReference type="RefSeq" id="XP_013415438.1">
    <property type="nucleotide sequence ID" value="XM_013559984.1"/>
</dbReference>
<organism evidence="7 9">
    <name type="scientific">Lingula anatina</name>
    <name type="common">Brachiopod</name>
    <name type="synonym">Lingula unguis</name>
    <dbReference type="NCBI Taxonomy" id="7574"/>
    <lineage>
        <taxon>Eukaryota</taxon>
        <taxon>Metazoa</taxon>
        <taxon>Spiralia</taxon>
        <taxon>Lophotrochozoa</taxon>
        <taxon>Brachiopoda</taxon>
        <taxon>Linguliformea</taxon>
        <taxon>Lingulata</taxon>
        <taxon>Lingulida</taxon>
        <taxon>Linguloidea</taxon>
        <taxon>Lingulidae</taxon>
        <taxon>Lingula</taxon>
    </lineage>
</organism>
<keyword evidence="4 6" id="KW-0472">Membrane</keyword>
<evidence type="ECO:0000256" key="2">
    <source>
        <dbReference type="ARBA" id="ARBA00022692"/>
    </source>
</evidence>
<dbReference type="RefSeq" id="XP_013415436.1">
    <property type="nucleotide sequence ID" value="XM_013559982.1"/>
</dbReference>
<evidence type="ECO:0000256" key="3">
    <source>
        <dbReference type="ARBA" id="ARBA00022989"/>
    </source>
</evidence>
<dbReference type="GO" id="GO:0016020">
    <property type="term" value="C:membrane"/>
    <property type="evidence" value="ECO:0007669"/>
    <property type="project" value="UniProtKB-SubCell"/>
</dbReference>
<keyword evidence="7" id="KW-1185">Reference proteome</keyword>
<reference evidence="8 9" key="1">
    <citation type="submission" date="2025-04" db="UniProtKB">
        <authorList>
            <consortium name="RefSeq"/>
        </authorList>
    </citation>
    <scope>IDENTIFICATION</scope>
    <source>
        <tissue evidence="8 9">Gonads</tissue>
    </source>
</reference>
<keyword evidence="3 6" id="KW-1133">Transmembrane helix</keyword>
<evidence type="ECO:0000256" key="6">
    <source>
        <dbReference type="SAM" id="Phobius"/>
    </source>
</evidence>
<dbReference type="InterPro" id="IPR028110">
    <property type="entry name" value="TMEM254"/>
</dbReference>
<evidence type="ECO:0000313" key="7">
    <source>
        <dbReference type="Proteomes" id="UP000085678"/>
    </source>
</evidence>
<feature type="transmembrane region" description="Helical" evidence="6">
    <location>
        <begin position="12"/>
        <end position="31"/>
    </location>
</feature>
<sequence>MAGSVYFESPSIVWWILVPFGMFLTSVTYLSPESICYLGPLGEFARWLGTKQPGIAAVIFYGAWGFHIGEALYAVKACSDRGIEGKTKWKWVIQTFIMGVFSLSKLIRYNPKDS</sequence>
<dbReference type="PANTHER" id="PTHR34104:SF3">
    <property type="entry name" value="TRANSMEMBRANE PROTEIN 254"/>
    <property type="match status" value="1"/>
</dbReference>
<accession>A0A1S3JYG2</accession>
<dbReference type="PANTHER" id="PTHR34104">
    <property type="entry name" value="TRANSMEMBRANE PROTEIN 254"/>
    <property type="match status" value="1"/>
</dbReference>
<evidence type="ECO:0000313" key="9">
    <source>
        <dbReference type="RefSeq" id="XP_013415438.1"/>
    </source>
</evidence>
<protein>
    <recommendedName>
        <fullName evidence="5">Transmembrane protein 254</fullName>
    </recommendedName>
</protein>
<dbReference type="GeneID" id="106177258"/>
<proteinExistence type="predicted"/>
<gene>
    <name evidence="8 9" type="primary">LOC106177258</name>
</gene>
<dbReference type="KEGG" id="lak:106177258"/>
<dbReference type="AlphaFoldDB" id="A0A1S3JYG2"/>
<feature type="transmembrane region" description="Helical" evidence="6">
    <location>
        <begin position="52"/>
        <end position="69"/>
    </location>
</feature>
<dbReference type="Pfam" id="PF14934">
    <property type="entry name" value="TMEM254"/>
    <property type="match status" value="1"/>
</dbReference>
<name>A0A1S3JYG2_LINAN</name>
<evidence type="ECO:0000256" key="4">
    <source>
        <dbReference type="ARBA" id="ARBA00023136"/>
    </source>
</evidence>
<dbReference type="OrthoDB" id="9984821at2759"/>